<dbReference type="EMBL" id="BOMN01000111">
    <property type="protein sequence ID" value="GIE24570.1"/>
    <property type="molecule type" value="Genomic_DNA"/>
</dbReference>
<reference evidence="1 2" key="1">
    <citation type="submission" date="2021-01" db="EMBL/GenBank/DDBJ databases">
        <title>Whole genome shotgun sequence of Actinoplanes humidus NBRC 14915.</title>
        <authorList>
            <person name="Komaki H."/>
            <person name="Tamura T."/>
        </authorList>
    </citation>
    <scope>NUCLEOTIDE SEQUENCE [LARGE SCALE GENOMIC DNA]</scope>
    <source>
        <strain evidence="1 2">NBRC 14915</strain>
    </source>
</reference>
<proteinExistence type="predicted"/>
<sequence>MTTPTTRVAAVQRSLPAPGTYMCGLTWDGEVFWHSDQEALLISALDPVTGAVQRSFTNSWVRADLTTHDGELYQIGGRPKRLVRIAPQAGEVLGHVTVAPPSGRLCGVEAAPEGVWMALRSPDVVQLRDYATMEVQREIPIEAPPSGLTRTPGLIVFGEYEDGLLHAIDRDTGKPCGRVRVEGRPTGLTYDGEHVWYCDFPARALKAVRVQDLVEDHDAA</sequence>
<protein>
    <recommendedName>
        <fullName evidence="3">Glutamine cyclotransferase</fullName>
    </recommendedName>
</protein>
<evidence type="ECO:0000313" key="2">
    <source>
        <dbReference type="Proteomes" id="UP000603200"/>
    </source>
</evidence>
<dbReference type="Proteomes" id="UP000603200">
    <property type="component" value="Unassembled WGS sequence"/>
</dbReference>
<comment type="caution">
    <text evidence="1">The sequence shown here is derived from an EMBL/GenBank/DDBJ whole genome shotgun (WGS) entry which is preliminary data.</text>
</comment>
<organism evidence="1 2">
    <name type="scientific">Winogradskya humida</name>
    <dbReference type="NCBI Taxonomy" id="113566"/>
    <lineage>
        <taxon>Bacteria</taxon>
        <taxon>Bacillati</taxon>
        <taxon>Actinomycetota</taxon>
        <taxon>Actinomycetes</taxon>
        <taxon>Micromonosporales</taxon>
        <taxon>Micromonosporaceae</taxon>
        <taxon>Winogradskya</taxon>
    </lineage>
</organism>
<dbReference type="SUPFAM" id="SSF50969">
    <property type="entry name" value="YVTN repeat-like/Quinoprotein amine dehydrogenase"/>
    <property type="match status" value="1"/>
</dbReference>
<dbReference type="Gene3D" id="2.130.10.10">
    <property type="entry name" value="YVTN repeat-like/Quinoprotein amine dehydrogenase"/>
    <property type="match status" value="1"/>
</dbReference>
<name>A0ABQ4A127_9ACTN</name>
<keyword evidence="2" id="KW-1185">Reference proteome</keyword>
<accession>A0ABQ4A127</accession>
<gene>
    <name evidence="1" type="ORF">Ahu01nite_076720</name>
</gene>
<evidence type="ECO:0008006" key="3">
    <source>
        <dbReference type="Google" id="ProtNLM"/>
    </source>
</evidence>
<evidence type="ECO:0000313" key="1">
    <source>
        <dbReference type="EMBL" id="GIE24570.1"/>
    </source>
</evidence>
<dbReference type="InterPro" id="IPR011044">
    <property type="entry name" value="Quino_amine_DH_bsu"/>
</dbReference>
<dbReference type="InterPro" id="IPR015943">
    <property type="entry name" value="WD40/YVTN_repeat-like_dom_sf"/>
</dbReference>
<dbReference type="RefSeq" id="WP_203841578.1">
    <property type="nucleotide sequence ID" value="NZ_BAAATV010000019.1"/>
</dbReference>